<gene>
    <name evidence="1" type="ORF">SEMRO_1190_G250800.1</name>
</gene>
<keyword evidence="2" id="KW-1185">Reference proteome</keyword>
<name>A0A9N8EJ99_9STRA</name>
<proteinExistence type="predicted"/>
<evidence type="ECO:0000313" key="1">
    <source>
        <dbReference type="EMBL" id="CAB9521385.1"/>
    </source>
</evidence>
<evidence type="ECO:0000313" key="2">
    <source>
        <dbReference type="Proteomes" id="UP001153069"/>
    </source>
</evidence>
<organism evidence="1 2">
    <name type="scientific">Seminavis robusta</name>
    <dbReference type="NCBI Taxonomy" id="568900"/>
    <lineage>
        <taxon>Eukaryota</taxon>
        <taxon>Sar</taxon>
        <taxon>Stramenopiles</taxon>
        <taxon>Ochrophyta</taxon>
        <taxon>Bacillariophyta</taxon>
        <taxon>Bacillariophyceae</taxon>
        <taxon>Bacillariophycidae</taxon>
        <taxon>Naviculales</taxon>
        <taxon>Naviculaceae</taxon>
        <taxon>Seminavis</taxon>
    </lineage>
</organism>
<protein>
    <submittedName>
        <fullName evidence="1">Uncharacterized protein</fullName>
    </submittedName>
</protein>
<reference evidence="1" key="1">
    <citation type="submission" date="2020-06" db="EMBL/GenBank/DDBJ databases">
        <authorList>
            <consortium name="Plant Systems Biology data submission"/>
        </authorList>
    </citation>
    <scope>NUCLEOTIDE SEQUENCE</scope>
    <source>
        <strain evidence="1">D6</strain>
    </source>
</reference>
<dbReference type="Proteomes" id="UP001153069">
    <property type="component" value="Unassembled WGS sequence"/>
</dbReference>
<dbReference type="AlphaFoldDB" id="A0A9N8EJ99"/>
<sequence>MSSSTPTKTATPSLVAHARVMVTEEEKGDLWRTGRSGVMSKLADVRAHDHGKQELAHKHIVHHAQTVAHPNNAHDALEAEEKIAHVHEHRTLLSGFTL</sequence>
<comment type="caution">
    <text evidence="1">The sequence shown here is derived from an EMBL/GenBank/DDBJ whole genome shotgun (WGS) entry which is preliminary data.</text>
</comment>
<dbReference type="EMBL" id="CAICTM010001188">
    <property type="protein sequence ID" value="CAB9521385.1"/>
    <property type="molecule type" value="Genomic_DNA"/>
</dbReference>
<accession>A0A9N8EJ99</accession>